<reference evidence="2 3" key="1">
    <citation type="journal article" date="2009" name="Stand. Genomic Sci.">
        <title>Complete genome sequence of Stackebrandtia nassauensis type strain (LLR-40K-21).</title>
        <authorList>
            <person name="Munk C."/>
            <person name="Lapidus A."/>
            <person name="Copeland A."/>
            <person name="Jando M."/>
            <person name="Mayilraj S."/>
            <person name="Glavina Del Rio T."/>
            <person name="Nolan M."/>
            <person name="Chen F."/>
            <person name="Lucas S."/>
            <person name="Tice H."/>
            <person name="Cheng J.F."/>
            <person name="Han C."/>
            <person name="Detter J.C."/>
            <person name="Bruce D."/>
            <person name="Goodwin L."/>
            <person name="Chain P."/>
            <person name="Pitluck S."/>
            <person name="Goker M."/>
            <person name="Ovchinikova G."/>
            <person name="Pati A."/>
            <person name="Ivanova N."/>
            <person name="Mavromatis K."/>
            <person name="Chen A."/>
            <person name="Palaniappan K."/>
            <person name="Land M."/>
            <person name="Hauser L."/>
            <person name="Chang Y.J."/>
            <person name="Jeffries C.D."/>
            <person name="Bristow J."/>
            <person name="Eisen J.A."/>
            <person name="Markowitz V."/>
            <person name="Hugenholtz P."/>
            <person name="Kyrpides N.C."/>
            <person name="Klenk H.P."/>
        </authorList>
    </citation>
    <scope>NUCLEOTIDE SEQUENCE [LARGE SCALE GENOMIC DNA]</scope>
    <source>
        <strain evidence="3">DSM 44728 / CIP 108903 / NRRL B-16338 / NBRC 102104 / LLR-40K-21</strain>
    </source>
</reference>
<organism evidence="2 3">
    <name type="scientific">Stackebrandtia nassauensis (strain DSM 44728 / CIP 108903 / NRRL B-16338 / NBRC 102104 / LLR-40K-21)</name>
    <dbReference type="NCBI Taxonomy" id="446470"/>
    <lineage>
        <taxon>Bacteria</taxon>
        <taxon>Bacillati</taxon>
        <taxon>Actinomycetota</taxon>
        <taxon>Actinomycetes</taxon>
        <taxon>Glycomycetales</taxon>
        <taxon>Glycomycetaceae</taxon>
        <taxon>Stackebrandtia</taxon>
    </lineage>
</organism>
<sequence length="150" mass="16130">MSEPSESPQLEQRMGYVLKQVQAALHGAMDERLRGHGLSVAQYACLELLAETPGLSNAELARGAFVTRQAMNTVLRGLLAAGHVDRPAEAEYGRARPARLTDAGEALLAAARADVVAIEERMVTGLPRRRRRELLAELAAMARNLSGDSG</sequence>
<protein>
    <submittedName>
        <fullName evidence="2">Transcriptional regulator, MarR family</fullName>
    </submittedName>
</protein>
<dbReference type="eggNOG" id="COG1846">
    <property type="taxonomic scope" value="Bacteria"/>
</dbReference>
<dbReference type="InterPro" id="IPR036388">
    <property type="entry name" value="WH-like_DNA-bd_sf"/>
</dbReference>
<dbReference type="Gene3D" id="1.10.10.10">
    <property type="entry name" value="Winged helix-like DNA-binding domain superfamily/Winged helix DNA-binding domain"/>
    <property type="match status" value="1"/>
</dbReference>
<dbReference type="SMART" id="SM00347">
    <property type="entry name" value="HTH_MARR"/>
    <property type="match status" value="1"/>
</dbReference>
<dbReference type="EMBL" id="CP001778">
    <property type="protein sequence ID" value="ADD41769.1"/>
    <property type="molecule type" value="Genomic_DNA"/>
</dbReference>
<dbReference type="InterPro" id="IPR039422">
    <property type="entry name" value="MarR/SlyA-like"/>
</dbReference>
<accession>D3Q0N3</accession>
<gene>
    <name evidence="2" type="ordered locus">Snas_2075</name>
</gene>
<proteinExistence type="predicted"/>
<dbReference type="InterPro" id="IPR036390">
    <property type="entry name" value="WH_DNA-bd_sf"/>
</dbReference>
<dbReference type="PANTHER" id="PTHR33164:SF43">
    <property type="entry name" value="HTH-TYPE TRANSCRIPTIONAL REPRESSOR YETL"/>
    <property type="match status" value="1"/>
</dbReference>
<dbReference type="GO" id="GO:0003700">
    <property type="term" value="F:DNA-binding transcription factor activity"/>
    <property type="evidence" value="ECO:0007669"/>
    <property type="project" value="InterPro"/>
</dbReference>
<evidence type="ECO:0000313" key="2">
    <source>
        <dbReference type="EMBL" id="ADD41769.1"/>
    </source>
</evidence>
<dbReference type="KEGG" id="sna:Snas_2075"/>
<dbReference type="Pfam" id="PF12802">
    <property type="entry name" value="MarR_2"/>
    <property type="match status" value="1"/>
</dbReference>
<dbReference type="PANTHER" id="PTHR33164">
    <property type="entry name" value="TRANSCRIPTIONAL REGULATOR, MARR FAMILY"/>
    <property type="match status" value="1"/>
</dbReference>
<dbReference type="GO" id="GO:0006950">
    <property type="term" value="P:response to stress"/>
    <property type="evidence" value="ECO:0007669"/>
    <property type="project" value="TreeGrafter"/>
</dbReference>
<dbReference type="RefSeq" id="WP_013017340.1">
    <property type="nucleotide sequence ID" value="NC_013947.1"/>
</dbReference>
<dbReference type="Proteomes" id="UP000000844">
    <property type="component" value="Chromosome"/>
</dbReference>
<feature type="domain" description="HTH marR-type" evidence="1">
    <location>
        <begin position="11"/>
        <end position="144"/>
    </location>
</feature>
<dbReference type="STRING" id="446470.Snas_2075"/>
<name>D3Q0N3_STANL</name>
<dbReference type="SUPFAM" id="SSF46785">
    <property type="entry name" value="Winged helix' DNA-binding domain"/>
    <property type="match status" value="1"/>
</dbReference>
<dbReference type="PROSITE" id="PS50995">
    <property type="entry name" value="HTH_MARR_2"/>
    <property type="match status" value="1"/>
</dbReference>
<evidence type="ECO:0000259" key="1">
    <source>
        <dbReference type="PROSITE" id="PS50995"/>
    </source>
</evidence>
<dbReference type="HOGENOM" id="CLU_083287_4_4_11"/>
<evidence type="ECO:0000313" key="3">
    <source>
        <dbReference type="Proteomes" id="UP000000844"/>
    </source>
</evidence>
<dbReference type="AlphaFoldDB" id="D3Q0N3"/>
<keyword evidence="3" id="KW-1185">Reference proteome</keyword>
<dbReference type="InterPro" id="IPR000835">
    <property type="entry name" value="HTH_MarR-typ"/>
</dbReference>